<evidence type="ECO:0000256" key="3">
    <source>
        <dbReference type="ARBA" id="ARBA00022475"/>
    </source>
</evidence>
<dbReference type="Proteomes" id="UP000199139">
    <property type="component" value="Unassembled WGS sequence"/>
</dbReference>
<feature type="domain" description="ABC transmembrane type-1" evidence="8">
    <location>
        <begin position="74"/>
        <end position="258"/>
    </location>
</feature>
<reference evidence="9 12" key="2">
    <citation type="submission" date="2019-07" db="EMBL/GenBank/DDBJ databases">
        <title>Whole genome shotgun sequence of Halolactibacillus miurensis NBRC 100873.</title>
        <authorList>
            <person name="Hosoyama A."/>
            <person name="Uohara A."/>
            <person name="Ohji S."/>
            <person name="Ichikawa N."/>
        </authorList>
    </citation>
    <scope>NUCLEOTIDE SEQUENCE [LARGE SCALE GENOMIC DNA]</scope>
    <source>
        <strain evidence="9 12">NBRC 100873</strain>
    </source>
</reference>
<evidence type="ECO:0000256" key="4">
    <source>
        <dbReference type="ARBA" id="ARBA00022692"/>
    </source>
</evidence>
<feature type="transmembrane region" description="Helical" evidence="7">
    <location>
        <begin position="144"/>
        <end position="167"/>
    </location>
</feature>
<dbReference type="CDD" id="cd06261">
    <property type="entry name" value="TM_PBP2"/>
    <property type="match status" value="1"/>
</dbReference>
<feature type="transmembrane region" description="Helical" evidence="7">
    <location>
        <begin position="120"/>
        <end position="138"/>
    </location>
</feature>
<evidence type="ECO:0000256" key="6">
    <source>
        <dbReference type="ARBA" id="ARBA00023136"/>
    </source>
</evidence>
<dbReference type="Proteomes" id="UP000321773">
    <property type="component" value="Unassembled WGS sequence"/>
</dbReference>
<keyword evidence="12" id="KW-1185">Reference proteome</keyword>
<dbReference type="FunFam" id="1.10.3720.10:FF:000003">
    <property type="entry name" value="Aliphatic sulfonate ABC transporter permease"/>
    <property type="match status" value="1"/>
</dbReference>
<accession>A0A1I6TPU8</accession>
<name>A0A1I6TPU8_9BACI</name>
<evidence type="ECO:0000313" key="11">
    <source>
        <dbReference type="Proteomes" id="UP000199139"/>
    </source>
</evidence>
<dbReference type="InterPro" id="IPR000515">
    <property type="entry name" value="MetI-like"/>
</dbReference>
<evidence type="ECO:0000313" key="12">
    <source>
        <dbReference type="Proteomes" id="UP000321773"/>
    </source>
</evidence>
<keyword evidence="4 7" id="KW-0812">Transmembrane</keyword>
<feature type="transmembrane region" description="Helical" evidence="7">
    <location>
        <begin position="85"/>
        <end position="108"/>
    </location>
</feature>
<evidence type="ECO:0000313" key="9">
    <source>
        <dbReference type="EMBL" id="GEM05556.1"/>
    </source>
</evidence>
<dbReference type="RefSeq" id="WP_062321724.1">
    <property type="nucleotide sequence ID" value="NZ_BJWJ01000039.1"/>
</dbReference>
<dbReference type="PROSITE" id="PS50928">
    <property type="entry name" value="ABC_TM1"/>
    <property type="match status" value="1"/>
</dbReference>
<evidence type="ECO:0000256" key="2">
    <source>
        <dbReference type="ARBA" id="ARBA00022448"/>
    </source>
</evidence>
<evidence type="ECO:0000256" key="7">
    <source>
        <dbReference type="RuleBase" id="RU363032"/>
    </source>
</evidence>
<dbReference type="InterPro" id="IPR035906">
    <property type="entry name" value="MetI-like_sf"/>
</dbReference>
<dbReference type="EMBL" id="BJWJ01000039">
    <property type="protein sequence ID" value="GEM05556.1"/>
    <property type="molecule type" value="Genomic_DNA"/>
</dbReference>
<feature type="transmembrane region" description="Helical" evidence="7">
    <location>
        <begin position="27"/>
        <end position="49"/>
    </location>
</feature>
<dbReference type="GO" id="GO:0005886">
    <property type="term" value="C:plasma membrane"/>
    <property type="evidence" value="ECO:0007669"/>
    <property type="project" value="UniProtKB-SubCell"/>
</dbReference>
<gene>
    <name evidence="9" type="ORF">HMI01_25440</name>
    <name evidence="10" type="ORF">SAMN05421668_11712</name>
</gene>
<keyword evidence="5 7" id="KW-1133">Transmembrane helix</keyword>
<keyword evidence="6 7" id="KW-0472">Membrane</keyword>
<dbReference type="OrthoDB" id="9804353at2"/>
<evidence type="ECO:0000256" key="5">
    <source>
        <dbReference type="ARBA" id="ARBA00022989"/>
    </source>
</evidence>
<dbReference type="Pfam" id="PF00528">
    <property type="entry name" value="BPD_transp_1"/>
    <property type="match status" value="1"/>
</dbReference>
<keyword evidence="2 7" id="KW-0813">Transport</keyword>
<reference evidence="10 11" key="1">
    <citation type="submission" date="2016-10" db="EMBL/GenBank/DDBJ databases">
        <authorList>
            <person name="de Groot N.N."/>
        </authorList>
    </citation>
    <scope>NUCLEOTIDE SEQUENCE [LARGE SCALE GENOMIC DNA]</scope>
    <source>
        <strain evidence="10 11">DSM 17074</strain>
    </source>
</reference>
<evidence type="ECO:0000259" key="8">
    <source>
        <dbReference type="PROSITE" id="PS50928"/>
    </source>
</evidence>
<dbReference type="PANTHER" id="PTHR30151">
    <property type="entry name" value="ALKANE SULFONATE ABC TRANSPORTER-RELATED, MEMBRANE SUBUNIT"/>
    <property type="match status" value="1"/>
</dbReference>
<organism evidence="10 11">
    <name type="scientific">Halolactibacillus miurensis</name>
    <dbReference type="NCBI Taxonomy" id="306541"/>
    <lineage>
        <taxon>Bacteria</taxon>
        <taxon>Bacillati</taxon>
        <taxon>Bacillota</taxon>
        <taxon>Bacilli</taxon>
        <taxon>Bacillales</taxon>
        <taxon>Bacillaceae</taxon>
        <taxon>Halolactibacillus</taxon>
    </lineage>
</organism>
<dbReference type="EMBL" id="FPAI01000017">
    <property type="protein sequence ID" value="SFS91253.1"/>
    <property type="molecule type" value="Genomic_DNA"/>
</dbReference>
<comment type="similarity">
    <text evidence="7">Belongs to the binding-protein-dependent transport system permease family.</text>
</comment>
<evidence type="ECO:0000256" key="1">
    <source>
        <dbReference type="ARBA" id="ARBA00004651"/>
    </source>
</evidence>
<protein>
    <submittedName>
        <fullName evidence="10">Sulfonate transport system permease protein</fullName>
    </submittedName>
</protein>
<dbReference type="AlphaFoldDB" id="A0A1I6TPU8"/>
<sequence>MAKEVNQSIYPTIQLNKIGVTPLIKRLMISSVFPVIIILIWEVLSQIGVFESYQLPAPSAVLFKGIALYQSGELLPHIVATFTRVTIGFVFGTGAAVILSVLVGFWPLLEKFIDPTIQALRQIPSLAWVPLFILWMGIGETSKVTMIAVGVFFPVYLNLLAGIVTVDRKWLEVGKVFGLSKRSQITKIILPAVLPSFFTGIRTGLGLGFMFVVAAELMGASEGLGYLLVLGQNTLQPDTILVSIILFAIIGKVTDGGLKLVEQRLLHWQDTEIRGRSK</sequence>
<feature type="transmembrane region" description="Helical" evidence="7">
    <location>
        <begin position="235"/>
        <end position="254"/>
    </location>
</feature>
<evidence type="ECO:0000313" key="10">
    <source>
        <dbReference type="EMBL" id="SFS91253.1"/>
    </source>
</evidence>
<keyword evidence="3" id="KW-1003">Cell membrane</keyword>
<dbReference type="Gene3D" id="1.10.3720.10">
    <property type="entry name" value="MetI-like"/>
    <property type="match status" value="1"/>
</dbReference>
<dbReference type="GO" id="GO:0010438">
    <property type="term" value="P:cellular response to sulfur starvation"/>
    <property type="evidence" value="ECO:0007669"/>
    <property type="project" value="TreeGrafter"/>
</dbReference>
<proteinExistence type="inferred from homology"/>
<dbReference type="PANTHER" id="PTHR30151:SF39">
    <property type="entry name" value="ABC TRANSPORTER PERMEASE PROTEIN"/>
    <property type="match status" value="1"/>
</dbReference>
<comment type="subcellular location">
    <subcellularLocation>
        <location evidence="1 7">Cell membrane</location>
        <topology evidence="1 7">Multi-pass membrane protein</topology>
    </subcellularLocation>
</comment>
<dbReference type="GO" id="GO:0042918">
    <property type="term" value="P:alkanesulfonate transmembrane transport"/>
    <property type="evidence" value="ECO:0007669"/>
    <property type="project" value="UniProtKB-ARBA"/>
</dbReference>
<dbReference type="STRING" id="306541.SAMN05421668_11712"/>
<dbReference type="SUPFAM" id="SSF161098">
    <property type="entry name" value="MetI-like"/>
    <property type="match status" value="1"/>
</dbReference>